<accession>A0A644T7F5</accession>
<dbReference type="AlphaFoldDB" id="A0A644T7F5"/>
<feature type="region of interest" description="Disordered" evidence="1">
    <location>
        <begin position="28"/>
        <end position="53"/>
    </location>
</feature>
<sequence length="53" mass="6106">METKENKTVYFPPNIEVIDIELNQNILGGSDAPREREKYSPQPKGGKKFKNQK</sequence>
<name>A0A644T7F5_9ZZZZ</name>
<dbReference type="EMBL" id="VSSQ01000017">
    <property type="protein sequence ID" value="MPL62152.1"/>
    <property type="molecule type" value="Genomic_DNA"/>
</dbReference>
<reference evidence="2" key="1">
    <citation type="submission" date="2019-08" db="EMBL/GenBank/DDBJ databases">
        <authorList>
            <person name="Kucharzyk K."/>
            <person name="Murdoch R.W."/>
            <person name="Higgins S."/>
            <person name="Loffler F."/>
        </authorList>
    </citation>
    <scope>NUCLEOTIDE SEQUENCE</scope>
</reference>
<proteinExistence type="predicted"/>
<evidence type="ECO:0000256" key="1">
    <source>
        <dbReference type="SAM" id="MobiDB-lite"/>
    </source>
</evidence>
<organism evidence="2">
    <name type="scientific">bioreactor metagenome</name>
    <dbReference type="NCBI Taxonomy" id="1076179"/>
    <lineage>
        <taxon>unclassified sequences</taxon>
        <taxon>metagenomes</taxon>
        <taxon>ecological metagenomes</taxon>
    </lineage>
</organism>
<protein>
    <submittedName>
        <fullName evidence="2">Uncharacterized protein</fullName>
    </submittedName>
</protein>
<comment type="caution">
    <text evidence="2">The sequence shown here is derived from an EMBL/GenBank/DDBJ whole genome shotgun (WGS) entry which is preliminary data.</text>
</comment>
<evidence type="ECO:0000313" key="2">
    <source>
        <dbReference type="EMBL" id="MPL62152.1"/>
    </source>
</evidence>
<gene>
    <name evidence="2" type="ORF">SDC9_07755</name>
</gene>